<sequence>MKTTQLVRSKRTIAVLTVLLFALGQSGIAHAASKSITCYKGTAVKKVTTAKCPKGWSTKKPAAAKPAAGTASKSVAIDGTYKGTVALLWGDTYVQVTSVKATGTGTVADLAELSGSGAAAPASQCDTFDGTAVLGTGADTIKVAFDSSAKGCAEDDSAPTTVKFSGNALIKSGTGKYAGATGTFKVSGSFSIKTITAGSKESVPFSMTASGSITLK</sequence>
<accession>A0A6J6B4G2</accession>
<evidence type="ECO:0000313" key="1">
    <source>
        <dbReference type="EMBL" id="CAB4533259.1"/>
    </source>
</evidence>
<dbReference type="EMBL" id="CAEZSD010000059">
    <property type="protein sequence ID" value="CAB4533259.1"/>
    <property type="molecule type" value="Genomic_DNA"/>
</dbReference>
<reference evidence="1" key="1">
    <citation type="submission" date="2020-05" db="EMBL/GenBank/DDBJ databases">
        <authorList>
            <person name="Chiriac C."/>
            <person name="Salcher M."/>
            <person name="Ghai R."/>
            <person name="Kavagutti S V."/>
        </authorList>
    </citation>
    <scope>NUCLEOTIDE SEQUENCE</scope>
</reference>
<organism evidence="1">
    <name type="scientific">freshwater metagenome</name>
    <dbReference type="NCBI Taxonomy" id="449393"/>
    <lineage>
        <taxon>unclassified sequences</taxon>
        <taxon>metagenomes</taxon>
        <taxon>ecological metagenomes</taxon>
    </lineage>
</organism>
<gene>
    <name evidence="1" type="ORF">UFOPK1399_00600</name>
</gene>
<name>A0A6J6B4G2_9ZZZZ</name>
<protein>
    <submittedName>
        <fullName evidence="1">Unannotated protein</fullName>
    </submittedName>
</protein>
<dbReference type="AlphaFoldDB" id="A0A6J6B4G2"/>
<proteinExistence type="predicted"/>